<dbReference type="AlphaFoldDB" id="H9C4R2"/>
<evidence type="ECO:0000256" key="2">
    <source>
        <dbReference type="ARBA" id="ARBA00022448"/>
    </source>
</evidence>
<organism evidence="10">
    <name type="scientific">Hirudo verbana</name>
    <dbReference type="NCBI Taxonomy" id="311461"/>
    <lineage>
        <taxon>Eukaryota</taxon>
        <taxon>Metazoa</taxon>
        <taxon>Spiralia</taxon>
        <taxon>Lophotrochozoa</taxon>
        <taxon>Annelida</taxon>
        <taxon>Clitellata</taxon>
        <taxon>Hirudinea</taxon>
        <taxon>Hirudinida</taxon>
        <taxon>Hirudiniformes</taxon>
        <taxon>Hirudinidae</taxon>
        <taxon>Hirudo</taxon>
    </lineage>
</organism>
<evidence type="ECO:0000256" key="4">
    <source>
        <dbReference type="ARBA" id="ARBA00022692"/>
    </source>
</evidence>
<comment type="function">
    <text evidence="9">Structural component of the gap junctions.</text>
</comment>
<keyword evidence="7 9" id="KW-0472">Membrane</keyword>
<dbReference type="PANTHER" id="PTHR11893">
    <property type="entry name" value="INNEXIN"/>
    <property type="match status" value="1"/>
</dbReference>
<evidence type="ECO:0000313" key="10">
    <source>
        <dbReference type="EMBL" id="AFC34073.1"/>
    </source>
</evidence>
<dbReference type="GO" id="GO:0034220">
    <property type="term" value="P:monoatomic ion transmembrane transport"/>
    <property type="evidence" value="ECO:0007669"/>
    <property type="project" value="UniProtKB-KW"/>
</dbReference>
<feature type="transmembrane region" description="Helical" evidence="9">
    <location>
        <begin position="269"/>
        <end position="291"/>
    </location>
</feature>
<keyword evidence="6 9" id="KW-0406">Ion transport</keyword>
<accession>H9C4R2</accession>
<keyword evidence="5 9" id="KW-1133">Transmembrane helix</keyword>
<evidence type="ECO:0000256" key="9">
    <source>
        <dbReference type="RuleBase" id="RU010713"/>
    </source>
</evidence>
<evidence type="ECO:0000256" key="5">
    <source>
        <dbReference type="ARBA" id="ARBA00022989"/>
    </source>
</evidence>
<protein>
    <recommendedName>
        <fullName evidence="9">Innexin</fullName>
    </recommendedName>
</protein>
<evidence type="ECO:0000256" key="3">
    <source>
        <dbReference type="ARBA" id="ARBA00022475"/>
    </source>
</evidence>
<evidence type="ECO:0000256" key="8">
    <source>
        <dbReference type="ARBA" id="ARBA00023303"/>
    </source>
</evidence>
<keyword evidence="3" id="KW-1003">Cell membrane</keyword>
<comment type="similarity">
    <text evidence="9">Belongs to the pannexin family.</text>
</comment>
<proteinExistence type="evidence at transcript level"/>
<dbReference type="GO" id="GO:0005921">
    <property type="term" value="C:gap junction"/>
    <property type="evidence" value="ECO:0007669"/>
    <property type="project" value="UniProtKB-UniRule"/>
</dbReference>
<comment type="subcellular location">
    <subcellularLocation>
        <location evidence="1 9">Cell membrane</location>
        <topology evidence="1 9">Multi-pass membrane protein</topology>
    </subcellularLocation>
</comment>
<keyword evidence="4 9" id="KW-0812">Transmembrane</keyword>
<feature type="transmembrane region" description="Helical" evidence="9">
    <location>
        <begin position="181"/>
        <end position="203"/>
    </location>
</feature>
<keyword evidence="8 9" id="KW-0407">Ion channel</keyword>
<dbReference type="PROSITE" id="PS51013">
    <property type="entry name" value="PANNEXIN"/>
    <property type="match status" value="1"/>
</dbReference>
<name>H9C4R2_9ANNE</name>
<dbReference type="Pfam" id="PF00876">
    <property type="entry name" value="Innexin"/>
    <property type="match status" value="1"/>
</dbReference>
<keyword evidence="2 9" id="KW-0813">Transport</keyword>
<evidence type="ECO:0000256" key="7">
    <source>
        <dbReference type="ARBA" id="ARBA00023136"/>
    </source>
</evidence>
<feature type="transmembrane region" description="Helical" evidence="9">
    <location>
        <begin position="29"/>
        <end position="47"/>
    </location>
</feature>
<dbReference type="GO" id="GO:0005886">
    <property type="term" value="C:plasma membrane"/>
    <property type="evidence" value="ECO:0007669"/>
    <property type="project" value="UniProtKB-SubCell"/>
</dbReference>
<evidence type="ECO:0000256" key="6">
    <source>
        <dbReference type="ARBA" id="ARBA00023065"/>
    </source>
</evidence>
<gene>
    <name evidence="9" type="primary">inx</name>
</gene>
<dbReference type="PANTHER" id="PTHR11893:SF36">
    <property type="entry name" value="INNEXIN-5"/>
    <property type="match status" value="1"/>
</dbReference>
<dbReference type="PRINTS" id="PR01262">
    <property type="entry name" value="INNEXIN"/>
</dbReference>
<evidence type="ECO:0000256" key="1">
    <source>
        <dbReference type="ARBA" id="ARBA00004651"/>
    </source>
</evidence>
<reference evidence="10" key="1">
    <citation type="journal article" date="2012" name="Dev. Genes Evol.">
        <title>The medicinal leech genome encodes 21 innexin genes: different combinations are expressed by identified central neurons.</title>
        <authorList>
            <person name="Kandarian B."/>
            <person name="Sethi J."/>
            <person name="Wu A."/>
            <person name="Baker M."/>
            <person name="Yazdani N."/>
            <person name="Kym E."/>
            <person name="Sanchez A."/>
            <person name="Edsall L."/>
            <person name="Gaasterland T."/>
            <person name="Macagno E."/>
        </authorList>
    </citation>
    <scope>NUCLEOTIDE SEQUENCE</scope>
</reference>
<sequence length="381" mass="44460">MEALLMVFDKTSGKTGTADTPTDQLSNKYSVIILGIFALVATTGNYFHQPISCYCPTEFKGSEIEFVEKVCYTQTTYYLNYAEFDTNTQSVSYYQWISLILAGQAFLFYLPSSIWKIMGKKSGLALSSITDSVKRCRRNLDFEGNETALQFASNTLNNYLHVQNKNTSEKKKKWLIFKGNYLAYLYLFIKFLYCLNAVGQLFILNAFLGDNYHFYGIEFLDNMRNGVTWKSSRKFPKVTFCNVSIFVPFNIHHRFLQCVLPMNLIYEMMFLVIWMWLVFIGIVSCVSMAKWTFETIRVGKRVEYVKDLLIKSRCLDSCHGDEDEIRKFVCDYLRKDGCFILRMVEANADKWITWRLLGEIWSKYQAKKHLKNKLSKIKETC</sequence>
<feature type="transmembrane region" description="Helical" evidence="9">
    <location>
        <begin position="93"/>
        <end position="111"/>
    </location>
</feature>
<dbReference type="EMBL" id="JQ231018">
    <property type="protein sequence ID" value="AFC34073.1"/>
    <property type="molecule type" value="mRNA"/>
</dbReference>
<dbReference type="InterPro" id="IPR000990">
    <property type="entry name" value="Innexin"/>
</dbReference>